<gene>
    <name evidence="2" type="ORF">HNQ43_000347</name>
</gene>
<dbReference type="Pfam" id="PF01261">
    <property type="entry name" value="AP_endonuc_2"/>
    <property type="match status" value="1"/>
</dbReference>
<name>A0A7W8FYU3_9FIRM</name>
<sequence length="292" mass="34177">MRLSVISDQISLDEEKAFSQIQKEGYKEVELHDVFGHSIEECTPDEVKRLKTLLDQYGLRVSNLASTIFFLCPLFPDDQVSLFNPTFYSIEGDVERHLDYLKNACRIAQELDCPTIRIFPFRWPDNRQGPFGTKEDLDRICENISKAVEIARQEDRILVLENCPYSHLPKGQMTLEVVQRLNDPHLQLLWDPANSYRAIRKNVPQDYQGWSLEEELEALYSYIGHIHLKDYHYDEHFPKPFLHKALGDGDIDYECLLSKLYKKGYDKSLSLEPEVELDLTLLSMRRLKAFFQ</sequence>
<dbReference type="InterPro" id="IPR036237">
    <property type="entry name" value="Xyl_isomerase-like_sf"/>
</dbReference>
<dbReference type="Gene3D" id="3.20.20.150">
    <property type="entry name" value="Divalent-metal-dependent TIM barrel enzymes"/>
    <property type="match status" value="1"/>
</dbReference>
<evidence type="ECO:0000313" key="2">
    <source>
        <dbReference type="EMBL" id="MBB5184312.1"/>
    </source>
</evidence>
<feature type="domain" description="Xylose isomerase-like TIM barrel" evidence="1">
    <location>
        <begin position="20"/>
        <end position="277"/>
    </location>
</feature>
<evidence type="ECO:0000313" key="3">
    <source>
        <dbReference type="Proteomes" id="UP000521313"/>
    </source>
</evidence>
<dbReference type="SUPFAM" id="SSF51658">
    <property type="entry name" value="Xylose isomerase-like"/>
    <property type="match status" value="1"/>
</dbReference>
<protein>
    <submittedName>
        <fullName evidence="2">Sugar phosphate isomerase/epimerase</fullName>
    </submittedName>
</protein>
<dbReference type="EMBL" id="JACHHD010000002">
    <property type="protein sequence ID" value="MBB5184312.1"/>
    <property type="molecule type" value="Genomic_DNA"/>
</dbReference>
<dbReference type="GO" id="GO:0016853">
    <property type="term" value="F:isomerase activity"/>
    <property type="evidence" value="ECO:0007669"/>
    <property type="project" value="UniProtKB-KW"/>
</dbReference>
<dbReference type="InterPro" id="IPR050312">
    <property type="entry name" value="IolE/XylAMocC-like"/>
</dbReference>
<dbReference type="InterPro" id="IPR013022">
    <property type="entry name" value="Xyl_isomerase-like_TIM-brl"/>
</dbReference>
<dbReference type="RefSeq" id="WP_183374172.1">
    <property type="nucleotide sequence ID" value="NZ_JACHHD010000002.1"/>
</dbReference>
<dbReference type="PANTHER" id="PTHR12110:SF41">
    <property type="entry name" value="INOSOSE DEHYDRATASE"/>
    <property type="match status" value="1"/>
</dbReference>
<organism evidence="2 3">
    <name type="scientific">Faecalicoccus acidiformans</name>
    <dbReference type="NCBI Taxonomy" id="915173"/>
    <lineage>
        <taxon>Bacteria</taxon>
        <taxon>Bacillati</taxon>
        <taxon>Bacillota</taxon>
        <taxon>Erysipelotrichia</taxon>
        <taxon>Erysipelotrichales</taxon>
        <taxon>Erysipelotrichaceae</taxon>
        <taxon>Faecalicoccus</taxon>
    </lineage>
</organism>
<accession>A0A7W8FYU3</accession>
<keyword evidence="2" id="KW-0413">Isomerase</keyword>
<dbReference type="AlphaFoldDB" id="A0A7W8FYU3"/>
<dbReference type="Proteomes" id="UP000521313">
    <property type="component" value="Unassembled WGS sequence"/>
</dbReference>
<comment type="caution">
    <text evidence="2">The sequence shown here is derived from an EMBL/GenBank/DDBJ whole genome shotgun (WGS) entry which is preliminary data.</text>
</comment>
<proteinExistence type="predicted"/>
<dbReference type="PANTHER" id="PTHR12110">
    <property type="entry name" value="HYDROXYPYRUVATE ISOMERASE"/>
    <property type="match status" value="1"/>
</dbReference>
<reference evidence="2 3" key="1">
    <citation type="submission" date="2020-08" db="EMBL/GenBank/DDBJ databases">
        <title>Genomic Encyclopedia of Type Strains, Phase IV (KMG-IV): sequencing the most valuable type-strain genomes for metagenomic binning, comparative biology and taxonomic classification.</title>
        <authorList>
            <person name="Goeker M."/>
        </authorList>
    </citation>
    <scope>NUCLEOTIDE SEQUENCE [LARGE SCALE GENOMIC DNA]</scope>
    <source>
        <strain evidence="2 3">DSM 26963</strain>
    </source>
</reference>
<evidence type="ECO:0000259" key="1">
    <source>
        <dbReference type="Pfam" id="PF01261"/>
    </source>
</evidence>